<gene>
    <name evidence="9" type="ORF">J2S49_001772</name>
</gene>
<evidence type="ECO:0000256" key="6">
    <source>
        <dbReference type="ARBA" id="ARBA00034754"/>
    </source>
</evidence>
<evidence type="ECO:0000256" key="4">
    <source>
        <dbReference type="ARBA" id="ARBA00022705"/>
    </source>
</evidence>
<dbReference type="Proteomes" id="UP001235966">
    <property type="component" value="Unassembled WGS sequence"/>
</dbReference>
<keyword evidence="4" id="KW-0235">DNA replication</keyword>
<dbReference type="PANTHER" id="PTHR34388">
    <property type="entry name" value="DNA POLYMERASE III SUBUNIT DELTA"/>
    <property type="match status" value="1"/>
</dbReference>
<keyword evidence="3 9" id="KW-0548">Nucleotidyltransferase</keyword>
<feature type="domain" description="DNA polymerase III delta subunit-like C-terminal" evidence="8">
    <location>
        <begin position="200"/>
        <end position="312"/>
    </location>
</feature>
<evidence type="ECO:0000259" key="8">
    <source>
        <dbReference type="Pfam" id="PF21694"/>
    </source>
</evidence>
<accession>A0ABT9NET1</accession>
<evidence type="ECO:0000256" key="2">
    <source>
        <dbReference type="ARBA" id="ARBA00022679"/>
    </source>
</evidence>
<evidence type="ECO:0000256" key="7">
    <source>
        <dbReference type="ARBA" id="ARBA00049244"/>
    </source>
</evidence>
<dbReference type="InterPro" id="IPR027417">
    <property type="entry name" value="P-loop_NTPase"/>
</dbReference>
<keyword evidence="10" id="KW-1185">Reference proteome</keyword>
<dbReference type="EC" id="2.7.7.7" evidence="1"/>
<dbReference type="EMBL" id="JAUSQW010000001">
    <property type="protein sequence ID" value="MDP9801696.1"/>
    <property type="molecule type" value="Genomic_DNA"/>
</dbReference>
<keyword evidence="2 9" id="KW-0808">Transferase</keyword>
<dbReference type="Gene3D" id="3.40.50.300">
    <property type="entry name" value="P-loop containing nucleotide triphosphate hydrolases"/>
    <property type="match status" value="1"/>
</dbReference>
<dbReference type="Pfam" id="PF21694">
    <property type="entry name" value="DNA_pol3_delta_C"/>
    <property type="match status" value="1"/>
</dbReference>
<dbReference type="PANTHER" id="PTHR34388:SF1">
    <property type="entry name" value="DNA POLYMERASE III SUBUNIT DELTA"/>
    <property type="match status" value="1"/>
</dbReference>
<protein>
    <recommendedName>
        <fullName evidence="1">DNA-directed DNA polymerase</fullName>
        <ecNumber evidence="1">2.7.7.7</ecNumber>
    </recommendedName>
</protein>
<organism evidence="9 10">
    <name type="scientific">Arcanobacterium wilhelmae</name>
    <dbReference type="NCBI Taxonomy" id="1803177"/>
    <lineage>
        <taxon>Bacteria</taxon>
        <taxon>Bacillati</taxon>
        <taxon>Actinomycetota</taxon>
        <taxon>Actinomycetes</taxon>
        <taxon>Actinomycetales</taxon>
        <taxon>Actinomycetaceae</taxon>
        <taxon>Arcanobacterium</taxon>
    </lineage>
</organism>
<dbReference type="SUPFAM" id="SSF48019">
    <property type="entry name" value="post-AAA+ oligomerization domain-like"/>
    <property type="match status" value="1"/>
</dbReference>
<dbReference type="SUPFAM" id="SSF52540">
    <property type="entry name" value="P-loop containing nucleoside triphosphate hydrolases"/>
    <property type="match status" value="1"/>
</dbReference>
<comment type="similarity">
    <text evidence="6">Belongs to the DNA polymerase HolA subunit family.</text>
</comment>
<dbReference type="InterPro" id="IPR008921">
    <property type="entry name" value="DNA_pol3_clamp-load_cplx_C"/>
</dbReference>
<keyword evidence="5" id="KW-0239">DNA-directed DNA polymerase</keyword>
<evidence type="ECO:0000256" key="1">
    <source>
        <dbReference type="ARBA" id="ARBA00012417"/>
    </source>
</evidence>
<comment type="catalytic activity">
    <reaction evidence="7">
        <text>DNA(n) + a 2'-deoxyribonucleoside 5'-triphosphate = DNA(n+1) + diphosphate</text>
        <dbReference type="Rhea" id="RHEA:22508"/>
        <dbReference type="Rhea" id="RHEA-COMP:17339"/>
        <dbReference type="Rhea" id="RHEA-COMP:17340"/>
        <dbReference type="ChEBI" id="CHEBI:33019"/>
        <dbReference type="ChEBI" id="CHEBI:61560"/>
        <dbReference type="ChEBI" id="CHEBI:173112"/>
        <dbReference type="EC" id="2.7.7.7"/>
    </reaction>
</comment>
<name>A0ABT9NET1_9ACTO</name>
<evidence type="ECO:0000256" key="5">
    <source>
        <dbReference type="ARBA" id="ARBA00022932"/>
    </source>
</evidence>
<dbReference type="InterPro" id="IPR005790">
    <property type="entry name" value="DNA_polIII_delta"/>
</dbReference>
<sequence length="320" mass="34575">MQWNEIQAAPVVLIKSEEPVFADRAWELLRDQLRHRDPNTEFVRVDAAQYQPGQLAALASPSLFAEPKCLYVPALETLDTPLQADLATYLESPEPDVVVLLRHNGGVRGKKVLEELAAAAVPTVVIPKVKTASDKADAVMEVVRSRRRHMSSEAVGALVDALGSDVRELLAAVSQLLADVEGRIEETHVHTYFAGRLEATGFNVADAMVAGQTARAVQLARHAMATGTSPVAIVSALAFSLRQMAQVLGARSSKLGVKVQMAPWQMDRAKRSIRNWSVAGLGRAIELVAAADAEVKGGSRDPGFALERAIVRIGRIRKRG</sequence>
<dbReference type="InterPro" id="IPR048466">
    <property type="entry name" value="DNA_pol3_delta-like_C"/>
</dbReference>
<evidence type="ECO:0000256" key="3">
    <source>
        <dbReference type="ARBA" id="ARBA00022695"/>
    </source>
</evidence>
<evidence type="ECO:0000313" key="10">
    <source>
        <dbReference type="Proteomes" id="UP001235966"/>
    </source>
</evidence>
<reference evidence="9 10" key="1">
    <citation type="submission" date="2023-07" db="EMBL/GenBank/DDBJ databases">
        <title>Sequencing the genomes of 1000 actinobacteria strains.</title>
        <authorList>
            <person name="Klenk H.-P."/>
        </authorList>
    </citation>
    <scope>NUCLEOTIDE SEQUENCE [LARGE SCALE GENOMIC DNA]</scope>
    <source>
        <strain evidence="9 10">DSM 102162</strain>
    </source>
</reference>
<proteinExistence type="inferred from homology"/>
<dbReference type="NCBIfam" id="TIGR01128">
    <property type="entry name" value="holA"/>
    <property type="match status" value="1"/>
</dbReference>
<comment type="caution">
    <text evidence="9">The sequence shown here is derived from an EMBL/GenBank/DDBJ whole genome shotgun (WGS) entry which is preliminary data.</text>
</comment>
<evidence type="ECO:0000313" key="9">
    <source>
        <dbReference type="EMBL" id="MDP9801696.1"/>
    </source>
</evidence>
<dbReference type="RefSeq" id="WP_278059965.1">
    <property type="nucleotide sequence ID" value="NZ_CP121247.1"/>
</dbReference>
<dbReference type="Gene3D" id="1.20.272.10">
    <property type="match status" value="1"/>
</dbReference>
<dbReference type="GO" id="GO:0003887">
    <property type="term" value="F:DNA-directed DNA polymerase activity"/>
    <property type="evidence" value="ECO:0007669"/>
    <property type="project" value="UniProtKB-EC"/>
</dbReference>